<sequence>MTWLVATLVWLRSRLMNDLIWIAGFGLSAFLIIYHHVGYPLLLKWLPLKPKSNNEGEHFAERHYKASASDHKLPSVTIIIPAYNEELWIAEKIRNLASLDYPRDKLKVVIACDGCTDKTAEIAQDTIQEAICSDTLFIVNDHSINRGKVALINEEMKHVTSDITALSDTSALVSCDSLLLASQHYQNENVGVVNATYQIMRTSNQGEAAYWQYQSRVKHQESLLGSTIGSHGAFYTFRTKLFEPLEAGTINDDFILPMRIVLRGFTSVYEPKMLALELEQSSDDADFKRRLRISAGNMQQLMQLKKLLLPRYRGTAFAFLSGKVLRLATPYLMIVCLVCSLLLAQHPVFLLLLLAQVGIYGIALMTYLIPALNTVKPFKLISYIVVGHIANFVGGMKYLLGMENGRWKRVNQ</sequence>
<comment type="similarity">
    <text evidence="1">Belongs to the glycosyltransferase 2 family.</text>
</comment>
<evidence type="ECO:0000256" key="1">
    <source>
        <dbReference type="ARBA" id="ARBA00006739"/>
    </source>
</evidence>
<reference evidence="5" key="1">
    <citation type="submission" date="2017-09" db="EMBL/GenBank/DDBJ databases">
        <authorList>
            <person name="Ehlers B."/>
            <person name="Leendertz F.H."/>
        </authorList>
    </citation>
    <scope>NUCLEOTIDE SEQUENCE</scope>
    <source>
        <strain evidence="5">MAVP-26</strain>
    </source>
</reference>
<gene>
    <name evidence="5" type="ORF">YA91_17435</name>
</gene>
<accession>A0A249W7Z0</accession>
<evidence type="ECO:0000256" key="2">
    <source>
        <dbReference type="ARBA" id="ARBA00022676"/>
    </source>
</evidence>
<feature type="transmembrane region" description="Helical" evidence="4">
    <location>
        <begin position="380"/>
        <end position="400"/>
    </location>
</feature>
<name>A0A249W7Z0_VIBPH</name>
<dbReference type="EMBL" id="CP023248">
    <property type="protein sequence ID" value="ASZ52201.1"/>
    <property type="molecule type" value="Genomic_DNA"/>
</dbReference>
<dbReference type="Gene3D" id="3.90.550.10">
    <property type="entry name" value="Spore Coat Polysaccharide Biosynthesis Protein SpsA, Chain A"/>
    <property type="match status" value="1"/>
</dbReference>
<evidence type="ECO:0000256" key="3">
    <source>
        <dbReference type="ARBA" id="ARBA00022679"/>
    </source>
</evidence>
<dbReference type="SUPFAM" id="SSF53448">
    <property type="entry name" value="Nucleotide-diphospho-sugar transferases"/>
    <property type="match status" value="1"/>
</dbReference>
<dbReference type="PANTHER" id="PTHR43630:SF1">
    <property type="entry name" value="POLY-BETA-1,6-N-ACETYL-D-GLUCOSAMINE SYNTHASE"/>
    <property type="match status" value="1"/>
</dbReference>
<dbReference type="AlphaFoldDB" id="A0A249W7Z0"/>
<keyword evidence="4" id="KW-0812">Transmembrane</keyword>
<keyword evidence="4" id="KW-1133">Transmembrane helix</keyword>
<keyword evidence="3 5" id="KW-0808">Transferase</keyword>
<evidence type="ECO:0000313" key="5">
    <source>
        <dbReference type="EMBL" id="ASZ52201.1"/>
    </source>
</evidence>
<feature type="transmembrane region" description="Helical" evidence="4">
    <location>
        <begin position="349"/>
        <end position="368"/>
    </location>
</feature>
<proteinExistence type="inferred from homology"/>
<dbReference type="Pfam" id="PF13641">
    <property type="entry name" value="Glyco_tranf_2_3"/>
    <property type="match status" value="1"/>
</dbReference>
<dbReference type="InterPro" id="IPR029044">
    <property type="entry name" value="Nucleotide-diphossugar_trans"/>
</dbReference>
<keyword evidence="2" id="KW-0328">Glycosyltransferase</keyword>
<organism evidence="5">
    <name type="scientific">Vibrio parahaemolyticus</name>
    <dbReference type="NCBI Taxonomy" id="670"/>
    <lineage>
        <taxon>Bacteria</taxon>
        <taxon>Pseudomonadati</taxon>
        <taxon>Pseudomonadota</taxon>
        <taxon>Gammaproteobacteria</taxon>
        <taxon>Vibrionales</taxon>
        <taxon>Vibrionaceae</taxon>
        <taxon>Vibrio</taxon>
    </lineage>
</organism>
<dbReference type="CDD" id="cd06439">
    <property type="entry name" value="CESA_like_1"/>
    <property type="match status" value="1"/>
</dbReference>
<feature type="transmembrane region" description="Helical" evidence="4">
    <location>
        <begin position="20"/>
        <end position="42"/>
    </location>
</feature>
<dbReference type="PANTHER" id="PTHR43630">
    <property type="entry name" value="POLY-BETA-1,6-N-ACETYL-D-GLUCOSAMINE SYNTHASE"/>
    <property type="match status" value="1"/>
</dbReference>
<keyword evidence="4" id="KW-0472">Membrane</keyword>
<feature type="transmembrane region" description="Helical" evidence="4">
    <location>
        <begin position="324"/>
        <end position="343"/>
    </location>
</feature>
<protein>
    <submittedName>
        <fullName evidence="5">Glycosyltransferase family 2 protein</fullName>
    </submittedName>
</protein>
<evidence type="ECO:0000256" key="4">
    <source>
        <dbReference type="SAM" id="Phobius"/>
    </source>
</evidence>
<dbReference type="GO" id="GO:0016757">
    <property type="term" value="F:glycosyltransferase activity"/>
    <property type="evidence" value="ECO:0007669"/>
    <property type="project" value="UniProtKB-KW"/>
</dbReference>